<keyword evidence="1" id="KW-0472">Membrane</keyword>
<reference evidence="2 3" key="1">
    <citation type="journal article" date="2012" name="Science">
        <title>The Paleozoic origin of enzymatic lignin decomposition reconstructed from 31 fungal genomes.</title>
        <authorList>
            <person name="Floudas D."/>
            <person name="Binder M."/>
            <person name="Riley R."/>
            <person name="Barry K."/>
            <person name="Blanchette R.A."/>
            <person name="Henrissat B."/>
            <person name="Martinez A.T."/>
            <person name="Otillar R."/>
            <person name="Spatafora J.W."/>
            <person name="Yadav J.S."/>
            <person name="Aerts A."/>
            <person name="Benoit I."/>
            <person name="Boyd A."/>
            <person name="Carlson A."/>
            <person name="Copeland A."/>
            <person name="Coutinho P.M."/>
            <person name="de Vries R.P."/>
            <person name="Ferreira P."/>
            <person name="Findley K."/>
            <person name="Foster B."/>
            <person name="Gaskell J."/>
            <person name="Glotzer D."/>
            <person name="Gorecki P."/>
            <person name="Heitman J."/>
            <person name="Hesse C."/>
            <person name="Hori C."/>
            <person name="Igarashi K."/>
            <person name="Jurgens J.A."/>
            <person name="Kallen N."/>
            <person name="Kersten P."/>
            <person name="Kohler A."/>
            <person name="Kuees U."/>
            <person name="Kumar T.K.A."/>
            <person name="Kuo A."/>
            <person name="LaButti K."/>
            <person name="Larrondo L.F."/>
            <person name="Lindquist E."/>
            <person name="Ling A."/>
            <person name="Lombard V."/>
            <person name="Lucas S."/>
            <person name="Lundell T."/>
            <person name="Martin R."/>
            <person name="McLaughlin D.J."/>
            <person name="Morgenstern I."/>
            <person name="Morin E."/>
            <person name="Murat C."/>
            <person name="Nagy L.G."/>
            <person name="Nolan M."/>
            <person name="Ohm R.A."/>
            <person name="Patyshakuliyeva A."/>
            <person name="Rokas A."/>
            <person name="Ruiz-Duenas F.J."/>
            <person name="Sabat G."/>
            <person name="Salamov A."/>
            <person name="Samejima M."/>
            <person name="Schmutz J."/>
            <person name="Slot J.C."/>
            <person name="St John F."/>
            <person name="Stenlid J."/>
            <person name="Sun H."/>
            <person name="Sun S."/>
            <person name="Syed K."/>
            <person name="Tsang A."/>
            <person name="Wiebenga A."/>
            <person name="Young D."/>
            <person name="Pisabarro A."/>
            <person name="Eastwood D.C."/>
            <person name="Martin F."/>
            <person name="Cullen D."/>
            <person name="Grigoriev I.V."/>
            <person name="Hibbett D.S."/>
        </authorList>
    </citation>
    <scope>NUCLEOTIDE SEQUENCE</scope>
    <source>
        <strain evidence="3">FP-58527</strain>
    </source>
</reference>
<dbReference type="OrthoDB" id="2952577at2759"/>
<gene>
    <name evidence="2" type="ORF">FOMPIDRAFT_63928</name>
</gene>
<dbReference type="Proteomes" id="UP000015241">
    <property type="component" value="Unassembled WGS sequence"/>
</dbReference>
<keyword evidence="1" id="KW-1133">Transmembrane helix</keyword>
<protein>
    <submittedName>
        <fullName evidence="2">Uncharacterized protein</fullName>
    </submittedName>
</protein>
<proteinExistence type="predicted"/>
<evidence type="ECO:0000313" key="2">
    <source>
        <dbReference type="EMBL" id="EPS92861.1"/>
    </source>
</evidence>
<sequence length="113" mass="12415">MHDWEESALTPTSALFYDHPLKQSHPLLLIATFLALVLQLVGGVAREMCNFTLGVLKVFTQNVFGLRGPPTPAELHVIDAMPTDIRSVRAMFKLDPVIVDYAACPACSMTYAP</sequence>
<feature type="non-terminal residue" evidence="2">
    <location>
        <position position="113"/>
    </location>
</feature>
<keyword evidence="1" id="KW-0812">Transmembrane</keyword>
<organism evidence="2 3">
    <name type="scientific">Fomitopsis schrenkii</name>
    <name type="common">Brown rot fungus</name>
    <dbReference type="NCBI Taxonomy" id="2126942"/>
    <lineage>
        <taxon>Eukaryota</taxon>
        <taxon>Fungi</taxon>
        <taxon>Dikarya</taxon>
        <taxon>Basidiomycota</taxon>
        <taxon>Agaricomycotina</taxon>
        <taxon>Agaricomycetes</taxon>
        <taxon>Polyporales</taxon>
        <taxon>Fomitopsis</taxon>
    </lineage>
</organism>
<feature type="transmembrane region" description="Helical" evidence="1">
    <location>
        <begin position="27"/>
        <end position="45"/>
    </location>
</feature>
<dbReference type="AlphaFoldDB" id="S8DH55"/>
<dbReference type="InParanoid" id="S8DH55"/>
<name>S8DH55_FOMSC</name>
<dbReference type="HOGENOM" id="CLU_138061_1_0_1"/>
<dbReference type="EMBL" id="KE504330">
    <property type="protein sequence ID" value="EPS92861.1"/>
    <property type="molecule type" value="Genomic_DNA"/>
</dbReference>
<accession>S8DH55</accession>
<evidence type="ECO:0000256" key="1">
    <source>
        <dbReference type="SAM" id="Phobius"/>
    </source>
</evidence>
<evidence type="ECO:0000313" key="3">
    <source>
        <dbReference type="Proteomes" id="UP000015241"/>
    </source>
</evidence>
<keyword evidence="3" id="KW-1185">Reference proteome</keyword>